<name>A0A0C3BCL5_SERVB</name>
<reference evidence="4" key="2">
    <citation type="submission" date="2015-01" db="EMBL/GenBank/DDBJ databases">
        <title>Evolutionary Origins and Diversification of the Mycorrhizal Mutualists.</title>
        <authorList>
            <consortium name="DOE Joint Genome Institute"/>
            <consortium name="Mycorrhizal Genomics Consortium"/>
            <person name="Kohler A."/>
            <person name="Kuo A."/>
            <person name="Nagy L.G."/>
            <person name="Floudas D."/>
            <person name="Copeland A."/>
            <person name="Barry K.W."/>
            <person name="Cichocki N."/>
            <person name="Veneault-Fourrey C."/>
            <person name="LaButti K."/>
            <person name="Lindquist E.A."/>
            <person name="Lipzen A."/>
            <person name="Lundell T."/>
            <person name="Morin E."/>
            <person name="Murat C."/>
            <person name="Riley R."/>
            <person name="Ohm R."/>
            <person name="Sun H."/>
            <person name="Tunlid A."/>
            <person name="Henrissat B."/>
            <person name="Grigoriev I.V."/>
            <person name="Hibbett D.S."/>
            <person name="Martin F."/>
        </authorList>
    </citation>
    <scope>NUCLEOTIDE SEQUENCE [LARGE SCALE GENOMIC DNA]</scope>
    <source>
        <strain evidence="4">MAFF 305830</strain>
    </source>
</reference>
<feature type="transmembrane region" description="Helical" evidence="2">
    <location>
        <begin position="44"/>
        <end position="63"/>
    </location>
</feature>
<evidence type="ECO:0000256" key="1">
    <source>
        <dbReference type="SAM" id="MobiDB-lite"/>
    </source>
</evidence>
<keyword evidence="2" id="KW-0812">Transmembrane</keyword>
<dbReference type="AlphaFoldDB" id="A0A0C3BCL5"/>
<dbReference type="Proteomes" id="UP000054097">
    <property type="component" value="Unassembled WGS sequence"/>
</dbReference>
<feature type="compositionally biased region" description="Basic residues" evidence="1">
    <location>
        <begin position="1"/>
        <end position="19"/>
    </location>
</feature>
<keyword evidence="2" id="KW-0472">Membrane</keyword>
<evidence type="ECO:0000256" key="2">
    <source>
        <dbReference type="SAM" id="Phobius"/>
    </source>
</evidence>
<feature type="region of interest" description="Disordered" evidence="1">
    <location>
        <begin position="1"/>
        <end position="21"/>
    </location>
</feature>
<keyword evidence="2" id="KW-1133">Transmembrane helix</keyword>
<protein>
    <submittedName>
        <fullName evidence="3">Uncharacterized protein</fullName>
    </submittedName>
</protein>
<accession>A0A0C3BCL5</accession>
<evidence type="ECO:0000313" key="4">
    <source>
        <dbReference type="Proteomes" id="UP000054097"/>
    </source>
</evidence>
<reference evidence="3 4" key="1">
    <citation type="submission" date="2014-04" db="EMBL/GenBank/DDBJ databases">
        <authorList>
            <consortium name="DOE Joint Genome Institute"/>
            <person name="Kuo A."/>
            <person name="Zuccaro A."/>
            <person name="Kohler A."/>
            <person name="Nagy L.G."/>
            <person name="Floudas D."/>
            <person name="Copeland A."/>
            <person name="Barry K.W."/>
            <person name="Cichocki N."/>
            <person name="Veneault-Fourrey C."/>
            <person name="LaButti K."/>
            <person name="Lindquist E.A."/>
            <person name="Lipzen A."/>
            <person name="Lundell T."/>
            <person name="Morin E."/>
            <person name="Murat C."/>
            <person name="Sun H."/>
            <person name="Tunlid A."/>
            <person name="Henrissat B."/>
            <person name="Grigoriev I.V."/>
            <person name="Hibbett D.S."/>
            <person name="Martin F."/>
            <person name="Nordberg H.P."/>
            <person name="Cantor M.N."/>
            <person name="Hua S.X."/>
        </authorList>
    </citation>
    <scope>NUCLEOTIDE SEQUENCE [LARGE SCALE GENOMIC DNA]</scope>
    <source>
        <strain evidence="3 4">MAFF 305830</strain>
    </source>
</reference>
<sequence>MPRITRRLAKSNGTPRKRTTTWDGRNAMKKEVFAELYTKPTDTLVGSLGFLMFWFVFPFRCIFQCWDLPSDSRVPCKLANHAWPSKKERTQRVQPP</sequence>
<proteinExistence type="predicted"/>
<dbReference type="HOGENOM" id="CLU_2361043_0_0_1"/>
<gene>
    <name evidence="3" type="ORF">M408DRAFT_119431</name>
</gene>
<evidence type="ECO:0000313" key="3">
    <source>
        <dbReference type="EMBL" id="KIM29146.1"/>
    </source>
</evidence>
<dbReference type="EMBL" id="KN824289">
    <property type="protein sequence ID" value="KIM29146.1"/>
    <property type="molecule type" value="Genomic_DNA"/>
</dbReference>
<keyword evidence="4" id="KW-1185">Reference proteome</keyword>
<organism evidence="3 4">
    <name type="scientific">Serendipita vermifera MAFF 305830</name>
    <dbReference type="NCBI Taxonomy" id="933852"/>
    <lineage>
        <taxon>Eukaryota</taxon>
        <taxon>Fungi</taxon>
        <taxon>Dikarya</taxon>
        <taxon>Basidiomycota</taxon>
        <taxon>Agaricomycotina</taxon>
        <taxon>Agaricomycetes</taxon>
        <taxon>Sebacinales</taxon>
        <taxon>Serendipitaceae</taxon>
        <taxon>Serendipita</taxon>
    </lineage>
</organism>